<evidence type="ECO:0000313" key="1">
    <source>
        <dbReference type="EMBL" id="AGC68872.1"/>
    </source>
</evidence>
<sequence>MCRITNPKIYKILKKLKRKYIRFNERTEQMNFQKIGQENIREQLN</sequence>
<reference evidence="1 2" key="1">
    <citation type="journal article" date="2013" name="Genome Announc.">
        <title>Complete genome sequence of Clostridium stercorarium subsp. stercorarium strain DSM 8532, a thermophilic degrader of plant cell wall fibers.</title>
        <authorList>
            <person name="Poehlein A."/>
            <person name="Zverlov V.V."/>
            <person name="Daniel R."/>
            <person name="Schwarz W.H."/>
            <person name="Liebl W."/>
        </authorList>
    </citation>
    <scope>NUCLEOTIDE SEQUENCE [LARGE SCALE GENOMIC DNA]</scope>
    <source>
        <strain evidence="2">ATCC 35414 / DSM 8532 / NCIMB 11754</strain>
    </source>
</reference>
<name>L7VPY6_THES1</name>
<protein>
    <submittedName>
        <fullName evidence="1">Uncharacterized protein</fullName>
    </submittedName>
</protein>
<dbReference type="AlphaFoldDB" id="L7VPY6"/>
<dbReference type="KEGG" id="css:Cst_c18950"/>
<proteinExistence type="predicted"/>
<evidence type="ECO:0000313" key="2">
    <source>
        <dbReference type="Proteomes" id="UP000011220"/>
    </source>
</evidence>
<keyword evidence="2" id="KW-1185">Reference proteome</keyword>
<dbReference type="PATRIC" id="fig|1121335.3.peg.1894"/>
<organism evidence="1 2">
    <name type="scientific">Thermoclostridium stercorarium (strain ATCC 35414 / DSM 8532 / NCIMB 11754)</name>
    <name type="common">Clostridium stercorarium</name>
    <dbReference type="NCBI Taxonomy" id="1121335"/>
    <lineage>
        <taxon>Bacteria</taxon>
        <taxon>Bacillati</taxon>
        <taxon>Bacillota</taxon>
        <taxon>Clostridia</taxon>
        <taxon>Eubacteriales</taxon>
        <taxon>Oscillospiraceae</taxon>
        <taxon>Thermoclostridium</taxon>
    </lineage>
</organism>
<gene>
    <name evidence="1" type="ordered locus">Cst_c18950</name>
</gene>
<dbReference type="Proteomes" id="UP000011220">
    <property type="component" value="Chromosome"/>
</dbReference>
<accession>L7VPY6</accession>
<dbReference type="EMBL" id="CP004044">
    <property type="protein sequence ID" value="AGC68872.1"/>
    <property type="molecule type" value="Genomic_DNA"/>
</dbReference>